<keyword evidence="3" id="KW-1185">Reference proteome</keyword>
<evidence type="ECO:0000259" key="1">
    <source>
        <dbReference type="PROSITE" id="PS51340"/>
    </source>
</evidence>
<evidence type="ECO:0000313" key="2">
    <source>
        <dbReference type="EMBL" id="MET1755973.1"/>
    </source>
</evidence>
<dbReference type="EMBL" id="JBEWLY010000017">
    <property type="protein sequence ID" value="MET1755973.1"/>
    <property type="molecule type" value="Genomic_DNA"/>
</dbReference>
<organism evidence="2 3">
    <name type="scientific">Novosphingobium kalidii</name>
    <dbReference type="NCBI Taxonomy" id="3230299"/>
    <lineage>
        <taxon>Bacteria</taxon>
        <taxon>Pseudomonadati</taxon>
        <taxon>Pseudomonadota</taxon>
        <taxon>Alphaproteobacteria</taxon>
        <taxon>Sphingomonadales</taxon>
        <taxon>Sphingomonadaceae</taxon>
        <taxon>Novosphingobium</taxon>
    </lineage>
</organism>
<dbReference type="SUPFAM" id="SSF50800">
    <property type="entry name" value="PK beta-barrel domain-like"/>
    <property type="match status" value="1"/>
</dbReference>
<comment type="caution">
    <text evidence="2">The sequence shown here is derived from an EMBL/GenBank/DDBJ whole genome shotgun (WGS) entry which is preliminary data.</text>
</comment>
<sequence length="139" mass="15659">MELLDTAFVTQERGLDGDFRGRIRPGGKGRRQVSFLEAESWYAAMAELGLEGVDKLPWHTRRTNFFVEGLRFPREDGYIVAVGQSLRIWITLECDPCGRMEELYPGLEAALTPDWRGGLLGRVVSDGMIAVGDEIRIEK</sequence>
<dbReference type="InterPro" id="IPR052716">
    <property type="entry name" value="MOSC_domain"/>
</dbReference>
<dbReference type="PANTHER" id="PTHR36930:SF1">
    <property type="entry name" value="MOSC DOMAIN-CONTAINING PROTEIN"/>
    <property type="match status" value="1"/>
</dbReference>
<dbReference type="Pfam" id="PF03473">
    <property type="entry name" value="MOSC"/>
    <property type="match status" value="1"/>
</dbReference>
<dbReference type="Proteomes" id="UP001548713">
    <property type="component" value="Unassembled WGS sequence"/>
</dbReference>
<feature type="domain" description="MOSC" evidence="1">
    <location>
        <begin position="1"/>
        <end position="138"/>
    </location>
</feature>
<accession>A0ABV2D297</accession>
<dbReference type="InterPro" id="IPR011037">
    <property type="entry name" value="Pyrv_Knase-like_insert_dom_sf"/>
</dbReference>
<dbReference type="PANTHER" id="PTHR36930">
    <property type="entry name" value="METAL-SULFUR CLUSTER BIOSYNTHESIS PROTEINS YUAD-RELATED"/>
    <property type="match status" value="1"/>
</dbReference>
<dbReference type="Gene3D" id="2.40.33.20">
    <property type="entry name" value="PK beta-barrel domain-like"/>
    <property type="match status" value="1"/>
</dbReference>
<reference evidence="2 3" key="1">
    <citation type="submission" date="2024-07" db="EMBL/GenBank/DDBJ databases">
        <title>Novosphingobium kalidii RD2P27.</title>
        <authorList>
            <person name="Sun J.-Q."/>
        </authorList>
    </citation>
    <scope>NUCLEOTIDE SEQUENCE [LARGE SCALE GENOMIC DNA]</scope>
    <source>
        <strain evidence="2 3">RD2P27</strain>
    </source>
</reference>
<dbReference type="RefSeq" id="WP_353984465.1">
    <property type="nucleotide sequence ID" value="NZ_JBEWLY010000017.1"/>
</dbReference>
<proteinExistence type="predicted"/>
<gene>
    <name evidence="2" type="ORF">ABVV53_10960</name>
</gene>
<name>A0ABV2D297_9SPHN</name>
<dbReference type="PROSITE" id="PS51340">
    <property type="entry name" value="MOSC"/>
    <property type="match status" value="1"/>
</dbReference>
<evidence type="ECO:0000313" key="3">
    <source>
        <dbReference type="Proteomes" id="UP001548713"/>
    </source>
</evidence>
<protein>
    <submittedName>
        <fullName evidence="2">MOSC domain-containing protein</fullName>
    </submittedName>
</protein>
<dbReference type="InterPro" id="IPR005302">
    <property type="entry name" value="MoCF_Sase_C"/>
</dbReference>